<dbReference type="InterPro" id="IPR030678">
    <property type="entry name" value="Peptide/Ni-bd"/>
</dbReference>
<comment type="subcellular location">
    <subcellularLocation>
        <location evidence="1">Periplasm</location>
    </subcellularLocation>
</comment>
<dbReference type="PANTHER" id="PTHR30290">
    <property type="entry name" value="PERIPLASMIC BINDING COMPONENT OF ABC TRANSPORTER"/>
    <property type="match status" value="1"/>
</dbReference>
<dbReference type="CDD" id="cd08495">
    <property type="entry name" value="PBP2_NikA_DppA_OppA_like_8"/>
    <property type="match status" value="1"/>
</dbReference>
<evidence type="ECO:0000313" key="4">
    <source>
        <dbReference type="EMBL" id="QCK85984.1"/>
    </source>
</evidence>
<dbReference type="SUPFAM" id="SSF53850">
    <property type="entry name" value="Periplasmic binding protein-like II"/>
    <property type="match status" value="1"/>
</dbReference>
<dbReference type="GO" id="GO:0030288">
    <property type="term" value="C:outer membrane-bounded periplasmic space"/>
    <property type="evidence" value="ECO:0007669"/>
    <property type="project" value="UniProtKB-ARBA"/>
</dbReference>
<dbReference type="GO" id="GO:1904680">
    <property type="term" value="F:peptide transmembrane transporter activity"/>
    <property type="evidence" value="ECO:0007669"/>
    <property type="project" value="TreeGrafter"/>
</dbReference>
<name>A0A4D7QKR8_9HYPH</name>
<dbReference type="GO" id="GO:0015833">
    <property type="term" value="P:peptide transport"/>
    <property type="evidence" value="ECO:0007669"/>
    <property type="project" value="TreeGrafter"/>
</dbReference>
<dbReference type="InterPro" id="IPR000914">
    <property type="entry name" value="SBP_5_dom"/>
</dbReference>
<dbReference type="Gene3D" id="3.40.190.10">
    <property type="entry name" value="Periplasmic binding protein-like II"/>
    <property type="match status" value="1"/>
</dbReference>
<dbReference type="Proteomes" id="UP000298588">
    <property type="component" value="Chromosome"/>
</dbReference>
<organism evidence="4 5">
    <name type="scientific">Phreatobacter aquaticus</name>
    <dbReference type="NCBI Taxonomy" id="2570229"/>
    <lineage>
        <taxon>Bacteria</taxon>
        <taxon>Pseudomonadati</taxon>
        <taxon>Pseudomonadota</taxon>
        <taxon>Alphaproteobacteria</taxon>
        <taxon>Hyphomicrobiales</taxon>
        <taxon>Phreatobacteraceae</taxon>
        <taxon>Phreatobacter</taxon>
    </lineage>
</organism>
<evidence type="ECO:0000256" key="1">
    <source>
        <dbReference type="ARBA" id="ARBA00004418"/>
    </source>
</evidence>
<dbReference type="OrthoDB" id="9803988at2"/>
<evidence type="ECO:0000313" key="5">
    <source>
        <dbReference type="Proteomes" id="UP000298588"/>
    </source>
</evidence>
<reference evidence="4 5" key="1">
    <citation type="submission" date="2019-04" db="EMBL/GenBank/DDBJ databases">
        <title>Phreatobacter aquaticus sp. nov.</title>
        <authorList>
            <person name="Choi A."/>
            <person name="Baek K."/>
        </authorList>
    </citation>
    <scope>NUCLEOTIDE SEQUENCE [LARGE SCALE GENOMIC DNA]</scope>
    <source>
        <strain evidence="4 5">NMCR1094</strain>
    </source>
</reference>
<dbReference type="Gene3D" id="3.90.76.10">
    <property type="entry name" value="Dipeptide-binding Protein, Domain 1"/>
    <property type="match status" value="1"/>
</dbReference>
<dbReference type="Gene3D" id="3.10.105.10">
    <property type="entry name" value="Dipeptide-binding Protein, Domain 3"/>
    <property type="match status" value="1"/>
</dbReference>
<dbReference type="GO" id="GO:0043190">
    <property type="term" value="C:ATP-binding cassette (ABC) transporter complex"/>
    <property type="evidence" value="ECO:0007669"/>
    <property type="project" value="InterPro"/>
</dbReference>
<dbReference type="EMBL" id="CP039865">
    <property type="protein sequence ID" value="QCK85984.1"/>
    <property type="molecule type" value="Genomic_DNA"/>
</dbReference>
<comment type="similarity">
    <text evidence="2">Belongs to the bacterial solute-binding protein 5 family.</text>
</comment>
<dbReference type="AlphaFoldDB" id="A0A4D7QKR8"/>
<dbReference type="InterPro" id="IPR006311">
    <property type="entry name" value="TAT_signal"/>
</dbReference>
<evidence type="ECO:0000256" key="2">
    <source>
        <dbReference type="ARBA" id="ARBA00005695"/>
    </source>
</evidence>
<protein>
    <submittedName>
        <fullName evidence="4">ABC transporter substrate-binding protein</fullName>
    </submittedName>
</protein>
<proteinExistence type="inferred from homology"/>
<sequence>MELESRLHGYLPGDLAMSRTAYSRRTMLKAAAAAAASAGLPDITFAQAASQPLRIGISLSDVPRMWGGPEGGFEGVRFGGYLVFDALINWDMTKADQPSRLTGGLAESWAIDPADKKRWILKLRQGVKFHDGTAFDADAAIWNFDSIFKQDAPQYHAPRSGLVRSRLSSLASYEKIDDKTIAVTTQFVDSAFAYQLAYLWFCSPSKLREHGGDWQKFALQPAGTGPYKVVSVTPRERTELEANTAYWDPKRVPKAPRTVLLPIPDSNARIAALRAGTIDLAETLPPDAIPSLKAAGMQIVQNTYPHIWAWRLNVNPGTPFGDVRVRKAANLAIDRASMVELLSGTALAAKGNVPPGDPWYGKPNFDIKFDVEAAKKLMTEAGYSATKRLPVTIVIASGGGGQMVPMPMNEMMQENLKDIFIDVKFEVVDFTTIINMLRGGARSDQQKNFHGINIAIPTIEPTAGWTIYDSQLTSPRGNNWGWYNNPAVDAQIKVMRDAFEPAAYDAAMGKLHELIVDDAAALFVVHDLNPRGLSPRVKGFVQSRNWFQDYTPISVS</sequence>
<evidence type="ECO:0000259" key="3">
    <source>
        <dbReference type="Pfam" id="PF00496"/>
    </source>
</evidence>
<dbReference type="InterPro" id="IPR039424">
    <property type="entry name" value="SBP_5"/>
</dbReference>
<dbReference type="Pfam" id="PF00496">
    <property type="entry name" value="SBP_bac_5"/>
    <property type="match status" value="1"/>
</dbReference>
<dbReference type="KEGG" id="paqt:E8L99_09550"/>
<dbReference type="PIRSF" id="PIRSF002741">
    <property type="entry name" value="MppA"/>
    <property type="match status" value="1"/>
</dbReference>
<keyword evidence="5" id="KW-1185">Reference proteome</keyword>
<gene>
    <name evidence="4" type="ORF">E8L99_09550</name>
</gene>
<accession>A0A4D7QKR8</accession>
<feature type="domain" description="Solute-binding protein family 5" evidence="3">
    <location>
        <begin position="101"/>
        <end position="440"/>
    </location>
</feature>
<dbReference type="PANTHER" id="PTHR30290:SF83">
    <property type="entry name" value="ABC TRANSPORTER SUBSTRATE-BINDING PROTEIN"/>
    <property type="match status" value="1"/>
</dbReference>
<dbReference type="PROSITE" id="PS51318">
    <property type="entry name" value="TAT"/>
    <property type="match status" value="1"/>
</dbReference>